<dbReference type="Proteomes" id="UP000192343">
    <property type="component" value="Unassembled WGS sequence"/>
</dbReference>
<keyword evidence="2" id="KW-1185">Reference proteome</keyword>
<sequence length="306" mass="34336">MTMEVIINSNPVDVHLEEEKNAWEVVRQLDTWLVAEGFFITGLLVNGKAASISDDDALKGISINSIGNLEILAQPLNELSIERYSTLLQYFSYMYRALQEGDVKLLKDLSSEAGPVINNMDSILRLKVGDKPVSEVFSRLISEMNFDGDSPTVPADLKNFTANLCIFIESRAREIANPLLELRSTASLLESYIPKLEEIPILLQTGKEKEAMEMVIAFSEISEKLTRLYPLLKERDSENLMTQEIDGVSFEEFYIDLNAKFQELTEALEAEDSILIGDLLEYEIAPKIRELTGSIENLPAFADSSL</sequence>
<dbReference type="EMBL" id="MWQY01000014">
    <property type="protein sequence ID" value="ORC34221.1"/>
    <property type="molecule type" value="Genomic_DNA"/>
</dbReference>
<evidence type="ECO:0000313" key="2">
    <source>
        <dbReference type="Proteomes" id="UP000192343"/>
    </source>
</evidence>
<dbReference type="AlphaFoldDB" id="A0A1Y1RW16"/>
<reference evidence="1 2" key="1">
    <citation type="submission" date="2017-03" db="EMBL/GenBank/DDBJ databases">
        <title>Draft Genome sequence of Marispirochaeta sp. strain JC444.</title>
        <authorList>
            <person name="Shivani Y."/>
            <person name="Subhash Y."/>
            <person name="Sasikala C."/>
            <person name="Ramana C."/>
        </authorList>
    </citation>
    <scope>NUCLEOTIDE SEQUENCE [LARGE SCALE GENOMIC DNA]</scope>
    <source>
        <strain evidence="1 2">JC444</strain>
    </source>
</reference>
<comment type="caution">
    <text evidence="1">The sequence shown here is derived from an EMBL/GenBank/DDBJ whole genome shotgun (WGS) entry which is preliminary data.</text>
</comment>
<gene>
    <name evidence="1" type="ORF">B4O97_12980</name>
</gene>
<protein>
    <submittedName>
        <fullName evidence="1">Uncharacterized protein</fullName>
    </submittedName>
</protein>
<organism evidence="1 2">
    <name type="scientific">Marispirochaeta aestuarii</name>
    <dbReference type="NCBI Taxonomy" id="1963862"/>
    <lineage>
        <taxon>Bacteria</taxon>
        <taxon>Pseudomonadati</taxon>
        <taxon>Spirochaetota</taxon>
        <taxon>Spirochaetia</taxon>
        <taxon>Spirochaetales</taxon>
        <taxon>Spirochaetaceae</taxon>
        <taxon>Marispirochaeta</taxon>
    </lineage>
</organism>
<evidence type="ECO:0000313" key="1">
    <source>
        <dbReference type="EMBL" id="ORC34221.1"/>
    </source>
</evidence>
<dbReference type="STRING" id="1963862.B4O97_12980"/>
<accession>A0A1Y1RW16</accession>
<name>A0A1Y1RW16_9SPIO</name>
<proteinExistence type="predicted"/>